<dbReference type="EMBL" id="ODYU01005061">
    <property type="protein sequence ID" value="SOQ45569.1"/>
    <property type="molecule type" value="Genomic_DNA"/>
</dbReference>
<protein>
    <submittedName>
        <fullName evidence="1">SFRICE_012251</fullName>
    </submittedName>
</protein>
<organism evidence="1">
    <name type="scientific">Spodoptera frugiperda</name>
    <name type="common">Fall armyworm</name>
    <dbReference type="NCBI Taxonomy" id="7108"/>
    <lineage>
        <taxon>Eukaryota</taxon>
        <taxon>Metazoa</taxon>
        <taxon>Ecdysozoa</taxon>
        <taxon>Arthropoda</taxon>
        <taxon>Hexapoda</taxon>
        <taxon>Insecta</taxon>
        <taxon>Pterygota</taxon>
        <taxon>Neoptera</taxon>
        <taxon>Endopterygota</taxon>
        <taxon>Lepidoptera</taxon>
        <taxon>Glossata</taxon>
        <taxon>Ditrysia</taxon>
        <taxon>Noctuoidea</taxon>
        <taxon>Noctuidae</taxon>
        <taxon>Amphipyrinae</taxon>
        <taxon>Spodoptera</taxon>
    </lineage>
</organism>
<name>A0A2H1VXK1_SPOFR</name>
<accession>A0A2H1VXK1</accession>
<gene>
    <name evidence="1" type="ORF">SFRICE_012251</name>
</gene>
<dbReference type="AlphaFoldDB" id="A0A2H1VXK1"/>
<reference evidence="1" key="1">
    <citation type="submission" date="2016-07" db="EMBL/GenBank/DDBJ databases">
        <authorList>
            <person name="Bretaudeau A."/>
        </authorList>
    </citation>
    <scope>NUCLEOTIDE SEQUENCE</scope>
    <source>
        <strain evidence="1">Rice</strain>
        <tissue evidence="1">Whole body</tissue>
    </source>
</reference>
<proteinExistence type="predicted"/>
<evidence type="ECO:0000313" key="1">
    <source>
        <dbReference type="EMBL" id="SOQ45569.1"/>
    </source>
</evidence>
<sequence length="199" mass="22204">MLIVRGGVTSSEIGANMAIAIEFSVLTWVKLLAKVDEQNWISYLALLKTSAAADGHYLKLTTKKKALTVKLEELRLMYQKVQVLEVGWQQQLPVAHVVEDVAEHATITVDEVVLLQRVQDYWNRAIHIIIEVGENHASARMGRLDRSDTTASPKTNVKQIGLSFVSLTANRKLLKANPPLTSVTGDYHGVQCVKERNYI</sequence>